<organism evidence="2 3">
    <name type="scientific">Monilinia vaccinii-corymbosi</name>
    <dbReference type="NCBI Taxonomy" id="61207"/>
    <lineage>
        <taxon>Eukaryota</taxon>
        <taxon>Fungi</taxon>
        <taxon>Dikarya</taxon>
        <taxon>Ascomycota</taxon>
        <taxon>Pezizomycotina</taxon>
        <taxon>Leotiomycetes</taxon>
        <taxon>Helotiales</taxon>
        <taxon>Sclerotiniaceae</taxon>
        <taxon>Monilinia</taxon>
    </lineage>
</organism>
<gene>
    <name evidence="2" type="ORF">DSL72_008184</name>
</gene>
<evidence type="ECO:0000256" key="1">
    <source>
        <dbReference type="SAM" id="Phobius"/>
    </source>
</evidence>
<accession>A0A8A3PJY4</accession>
<feature type="transmembrane region" description="Helical" evidence="1">
    <location>
        <begin position="12"/>
        <end position="32"/>
    </location>
</feature>
<dbReference type="EMBL" id="CP063409">
    <property type="protein sequence ID" value="QSZ35315.1"/>
    <property type="molecule type" value="Genomic_DNA"/>
</dbReference>
<protein>
    <submittedName>
        <fullName evidence="2">Uncharacterized protein</fullName>
    </submittedName>
</protein>
<dbReference type="Proteomes" id="UP000672032">
    <property type="component" value="Chromosome 5"/>
</dbReference>
<keyword evidence="1" id="KW-1133">Transmembrane helix</keyword>
<dbReference type="PANTHER" id="PTHR37490">
    <property type="entry name" value="EXPRESSED PROTEIN"/>
    <property type="match status" value="1"/>
</dbReference>
<sequence length="313" mass="34679">MLVLVATFGSQPVTVVSWAQIIMYLLATFCVLRIDQAHTSVVEATDLVQQFVQMLRRNPRNGTPCKVVSINFVLFVFISLAFALLACESMSLASISSPNSTLVDSTYNASSPFDIVVSAYLEEPELIKSMLESLRKTAYLRSLRPNVILYTKDSEANVTALKDSTGANVVQSLENVGREGGTYLYHIVTNWDNLAENTMFIQAHAHNMRELLPRINSYLVADTGMLSLGFAGVTCGCSSCQDRWGWEDYGNVIPALHQEIYNQTCNSNTPIFLSYKGQFVASAKRIRGINSRSTKGYYLPLRQVKVGATTEIL</sequence>
<name>A0A8A3PJY4_9HELO</name>
<dbReference type="OrthoDB" id="28755at2759"/>
<proteinExistence type="predicted"/>
<keyword evidence="1" id="KW-0472">Membrane</keyword>
<evidence type="ECO:0000313" key="3">
    <source>
        <dbReference type="Proteomes" id="UP000672032"/>
    </source>
</evidence>
<dbReference type="PANTHER" id="PTHR37490:SF1">
    <property type="entry name" value="GLYCOSYLTRANSFERASE 2-LIKE DOMAIN-CONTAINING PROTEIN"/>
    <property type="match status" value="1"/>
</dbReference>
<reference evidence="2" key="1">
    <citation type="submission" date="2020-10" db="EMBL/GenBank/DDBJ databases">
        <title>Genome Sequence of Monilinia vaccinii-corymbosi Sheds Light on Mummy Berry Disease Infection of Blueberry and Mating Type.</title>
        <authorList>
            <person name="Yow A.G."/>
            <person name="Zhang Y."/>
            <person name="Bansal K."/>
            <person name="Eacker S.M."/>
            <person name="Sullivan S."/>
            <person name="Liachko I."/>
            <person name="Cubeta M.A."/>
            <person name="Rollins J.A."/>
            <person name="Ashrafi H."/>
        </authorList>
    </citation>
    <scope>NUCLEOTIDE SEQUENCE</scope>
    <source>
        <strain evidence="2">RL-1</strain>
    </source>
</reference>
<keyword evidence="3" id="KW-1185">Reference proteome</keyword>
<feature type="transmembrane region" description="Helical" evidence="1">
    <location>
        <begin position="67"/>
        <end position="86"/>
    </location>
</feature>
<keyword evidence="1" id="KW-0812">Transmembrane</keyword>
<dbReference type="AlphaFoldDB" id="A0A8A3PJY4"/>
<evidence type="ECO:0000313" key="2">
    <source>
        <dbReference type="EMBL" id="QSZ35315.1"/>
    </source>
</evidence>